<keyword evidence="2" id="KW-0472">Membrane</keyword>
<reference evidence="3 4" key="1">
    <citation type="submission" date="2024-09" db="EMBL/GenBank/DDBJ databases">
        <authorList>
            <person name="Sun Q."/>
            <person name="Mori K."/>
        </authorList>
    </citation>
    <scope>NUCLEOTIDE SEQUENCE [LARGE SCALE GENOMIC DNA]</scope>
    <source>
        <strain evidence="3 4">JCM 3028</strain>
    </source>
</reference>
<feature type="compositionally biased region" description="Basic and acidic residues" evidence="1">
    <location>
        <begin position="140"/>
        <end position="163"/>
    </location>
</feature>
<dbReference type="EMBL" id="JBHMBS010000006">
    <property type="protein sequence ID" value="MFB9676754.1"/>
    <property type="molecule type" value="Genomic_DNA"/>
</dbReference>
<dbReference type="Proteomes" id="UP001589610">
    <property type="component" value="Unassembled WGS sequence"/>
</dbReference>
<protein>
    <recommendedName>
        <fullName evidence="5">DUF3618 domain-containing protein</fullName>
    </recommendedName>
</protein>
<evidence type="ECO:0000313" key="3">
    <source>
        <dbReference type="EMBL" id="MFB9676754.1"/>
    </source>
</evidence>
<evidence type="ECO:0000313" key="4">
    <source>
        <dbReference type="Proteomes" id="UP001589610"/>
    </source>
</evidence>
<comment type="caution">
    <text evidence="3">The sequence shown here is derived from an EMBL/GenBank/DDBJ whole genome shotgun (WGS) entry which is preliminary data.</text>
</comment>
<feature type="compositionally biased region" description="Basic and acidic residues" evidence="1">
    <location>
        <begin position="8"/>
        <end position="20"/>
    </location>
</feature>
<accession>A0ABV5TCE3</accession>
<evidence type="ECO:0000256" key="1">
    <source>
        <dbReference type="SAM" id="MobiDB-lite"/>
    </source>
</evidence>
<dbReference type="RefSeq" id="WP_386156956.1">
    <property type="nucleotide sequence ID" value="NZ_JBHMBS010000006.1"/>
</dbReference>
<keyword evidence="2" id="KW-1133">Transmembrane helix</keyword>
<feature type="region of interest" description="Disordered" evidence="1">
    <location>
        <begin position="1"/>
        <end position="23"/>
    </location>
</feature>
<proteinExistence type="predicted"/>
<keyword evidence="2" id="KW-0812">Transmembrane</keyword>
<gene>
    <name evidence="3" type="ORF">ACFFRH_14805</name>
</gene>
<evidence type="ECO:0000256" key="2">
    <source>
        <dbReference type="SAM" id="Phobius"/>
    </source>
</evidence>
<organism evidence="3 4">
    <name type="scientific">Streptosporangium vulgare</name>
    <dbReference type="NCBI Taxonomy" id="46190"/>
    <lineage>
        <taxon>Bacteria</taxon>
        <taxon>Bacillati</taxon>
        <taxon>Actinomycetota</taxon>
        <taxon>Actinomycetes</taxon>
        <taxon>Streptosporangiales</taxon>
        <taxon>Streptosporangiaceae</taxon>
        <taxon>Streptosporangium</taxon>
    </lineage>
</organism>
<keyword evidence="4" id="KW-1185">Reference proteome</keyword>
<feature type="region of interest" description="Disordered" evidence="1">
    <location>
        <begin position="133"/>
        <end position="163"/>
    </location>
</feature>
<feature type="transmembrane region" description="Helical" evidence="2">
    <location>
        <begin position="83"/>
        <end position="100"/>
    </location>
</feature>
<evidence type="ECO:0008006" key="5">
    <source>
        <dbReference type="Google" id="ProtNLM"/>
    </source>
</evidence>
<sequence length="163" mass="17037">MAVQARDVASHAREMADQARDVAGQARDVASEKIIVARGWAAPRLDAAAHSFEEQLAPKISAALSQAAARIDPAPAKSRKSPMILLFAGVAIAAVGYVLYRRNADQWADTLKESASDASQWVGQKTEAVAGKVSGAADDAATKADEISSKTDSGAEHVSKNLP</sequence>
<name>A0ABV5TCE3_9ACTN</name>